<feature type="compositionally biased region" description="Basic and acidic residues" evidence="1">
    <location>
        <begin position="1"/>
        <end position="18"/>
    </location>
</feature>
<protein>
    <submittedName>
        <fullName evidence="2">Uncharacterized protein</fullName>
    </submittedName>
</protein>
<reference evidence="2" key="1">
    <citation type="submission" date="2022-03" db="EMBL/GenBank/DDBJ databases">
        <title>Streptomyces 7R015 and 7R016 isolated from Barleria lupulina in Thailand.</title>
        <authorList>
            <person name="Kanchanasin P."/>
            <person name="Phongsopitanun W."/>
            <person name="Tanasupawat S."/>
        </authorList>
    </citation>
    <scope>NUCLEOTIDE SEQUENCE</scope>
    <source>
        <strain evidence="2">7R016</strain>
    </source>
</reference>
<evidence type="ECO:0000313" key="2">
    <source>
        <dbReference type="EMBL" id="MCI3245289.1"/>
    </source>
</evidence>
<dbReference type="EMBL" id="JALDAX010000020">
    <property type="protein sequence ID" value="MCI3245289.1"/>
    <property type="molecule type" value="Genomic_DNA"/>
</dbReference>
<evidence type="ECO:0000256" key="1">
    <source>
        <dbReference type="SAM" id="MobiDB-lite"/>
    </source>
</evidence>
<accession>A0ABS9XT89</accession>
<comment type="caution">
    <text evidence="2">The sequence shown here is derived from an EMBL/GenBank/DDBJ whole genome shotgun (WGS) entry which is preliminary data.</text>
</comment>
<gene>
    <name evidence="2" type="ORF">MQN93_36825</name>
</gene>
<evidence type="ECO:0000313" key="3">
    <source>
        <dbReference type="Proteomes" id="UP001165270"/>
    </source>
</evidence>
<sequence>MGDKLMKQRMDDISRARDAFPGNEALQKNAAEAGRQLGIQRASWGVGTGMDLADKSSDQWDPLIGGTYAQTKGDLTAPLPGTSQW</sequence>
<name>A0ABS9XT89_9ACTN</name>
<organism evidence="2 3">
    <name type="scientific">Streptomyces spinosisporus</name>
    <dbReference type="NCBI Taxonomy" id="2927582"/>
    <lineage>
        <taxon>Bacteria</taxon>
        <taxon>Bacillati</taxon>
        <taxon>Actinomycetota</taxon>
        <taxon>Actinomycetes</taxon>
        <taxon>Kitasatosporales</taxon>
        <taxon>Streptomycetaceae</taxon>
        <taxon>Streptomyces</taxon>
    </lineage>
</organism>
<dbReference type="RefSeq" id="WP_242712946.1">
    <property type="nucleotide sequence ID" value="NZ_JALDAX010000020.1"/>
</dbReference>
<proteinExistence type="predicted"/>
<feature type="region of interest" description="Disordered" evidence="1">
    <location>
        <begin position="1"/>
        <end position="21"/>
    </location>
</feature>
<dbReference type="Proteomes" id="UP001165270">
    <property type="component" value="Unassembled WGS sequence"/>
</dbReference>
<feature type="region of interest" description="Disordered" evidence="1">
    <location>
        <begin position="64"/>
        <end position="85"/>
    </location>
</feature>
<keyword evidence="3" id="KW-1185">Reference proteome</keyword>